<dbReference type="SUPFAM" id="SSF140453">
    <property type="entry name" value="EsxAB dimer-like"/>
    <property type="match status" value="1"/>
</dbReference>
<organism evidence="1 2">
    <name type="scientific">Streptomyces abikoensis</name>
    <dbReference type="NCBI Taxonomy" id="97398"/>
    <lineage>
        <taxon>Bacteria</taxon>
        <taxon>Bacillati</taxon>
        <taxon>Actinomycetota</taxon>
        <taxon>Actinomycetes</taxon>
        <taxon>Kitasatosporales</taxon>
        <taxon>Streptomycetaceae</taxon>
        <taxon>Streptomyces</taxon>
    </lineage>
</organism>
<dbReference type="InterPro" id="IPR036689">
    <property type="entry name" value="ESAT-6-like_sf"/>
</dbReference>
<sequence length="713" mass="77135">MTTDLALLTTAAEQWEAAAKKFESVQKDYESQVKAIASDGTWTGQANLAGKTTMQLTHEQYTAAAKEARAIASLLRDAHGQFTDLRGKLKSAVADAEKAGMKVSEGGIASFDFAKADAATANAARHDPDLHTAEASWTKHIDNVVRAFDDADQGVKLALQTAVLDGTPDLLDGTPHGFNAQAEGDIEKVEAKEAYELATKLTSKGHLDAKDMAKMQRLFRDNGHDKAFSQTFLNSVGPDGTIQLTNKLTGLAYSDDKSHKQAYDAIQAGLAGTVSTATADTNSSFYDKWHEKLRQAGGKNFGSKTDPLYGYQSFVNLMGYNDHYGNQFLNDLGNDIIATEKKQPSIRTQWRRHPGLDQSDPLDHLLGVMSKNPDAATSFLDPGDSGKNDHLKYLLKDREWPKIATAGPGALLTMDEPTSKLGLGQAIEAAATGHAPLPDGALPNAEARHNQAQARVMHDTVELVDPGSSSAAPANLRRPLANALAEYSTDTHEILSAKTDYQDETGVWSDDGKIKMSVGRDKLLRAMRGLAEDPLAYATLHHAESRHISHELGGLTADTKLHEESNVLDKAGAVLGSYGAIREDVINDERSSAYTSADWKAKVAYHILGGAVTPMTIGPQKIPIGDALQRGVDTWAWAWSNDMKSHADTEANAKIADHYMDADRQMRLMIKGWAADQHISEGDHDGKNIIEDMTGKVMTGSVRGNVQAKNVFK</sequence>
<reference evidence="1 2" key="1">
    <citation type="submission" date="2024-10" db="EMBL/GenBank/DDBJ databases">
        <title>The Natural Products Discovery Center: Release of the First 8490 Sequenced Strains for Exploring Actinobacteria Biosynthetic Diversity.</title>
        <authorList>
            <person name="Kalkreuter E."/>
            <person name="Kautsar S.A."/>
            <person name="Yang D."/>
            <person name="Bader C.D."/>
            <person name="Teijaro C.N."/>
            <person name="Fluegel L."/>
            <person name="Davis C.M."/>
            <person name="Simpson J.R."/>
            <person name="Lauterbach L."/>
            <person name="Steele A.D."/>
            <person name="Gui C."/>
            <person name="Meng S."/>
            <person name="Li G."/>
            <person name="Viehrig K."/>
            <person name="Ye F."/>
            <person name="Su P."/>
            <person name="Kiefer A.F."/>
            <person name="Nichols A."/>
            <person name="Cepeda A.J."/>
            <person name="Yan W."/>
            <person name="Fan B."/>
            <person name="Jiang Y."/>
            <person name="Adhikari A."/>
            <person name="Zheng C.-J."/>
            <person name="Schuster L."/>
            <person name="Cowan T.M."/>
            <person name="Smanski M.J."/>
            <person name="Chevrette M.G."/>
            <person name="De Carvalho L.P.S."/>
            <person name="Shen B."/>
        </authorList>
    </citation>
    <scope>NUCLEOTIDE SEQUENCE [LARGE SCALE GENOMIC DNA]</scope>
    <source>
        <strain evidence="1 2">NPDC020979</strain>
    </source>
</reference>
<keyword evidence="2" id="KW-1185">Reference proteome</keyword>
<comment type="caution">
    <text evidence="1">The sequence shown here is derived from an EMBL/GenBank/DDBJ whole genome shotgun (WGS) entry which is preliminary data.</text>
</comment>
<dbReference type="RefSeq" id="WP_397612532.1">
    <property type="nucleotide sequence ID" value="NZ_JBIRRB010000002.1"/>
</dbReference>
<evidence type="ECO:0008006" key="3">
    <source>
        <dbReference type="Google" id="ProtNLM"/>
    </source>
</evidence>
<proteinExistence type="predicted"/>
<dbReference type="EMBL" id="JBIRRB010000002">
    <property type="protein sequence ID" value="MFI0910590.1"/>
    <property type="molecule type" value="Genomic_DNA"/>
</dbReference>
<accession>A0ABW7SZD6</accession>
<protein>
    <recommendedName>
        <fullName evidence="3">AG2 protein</fullName>
    </recommendedName>
</protein>
<name>A0ABW7SZD6_9ACTN</name>
<evidence type="ECO:0000313" key="1">
    <source>
        <dbReference type="EMBL" id="MFI0910590.1"/>
    </source>
</evidence>
<dbReference type="Proteomes" id="UP001611162">
    <property type="component" value="Unassembled WGS sequence"/>
</dbReference>
<evidence type="ECO:0000313" key="2">
    <source>
        <dbReference type="Proteomes" id="UP001611162"/>
    </source>
</evidence>
<gene>
    <name evidence="1" type="ORF">ACH4TF_09035</name>
</gene>